<protein>
    <submittedName>
        <fullName evidence="3">Predicted protein</fullName>
    </submittedName>
</protein>
<feature type="domain" description="DUF7514" evidence="2">
    <location>
        <begin position="92"/>
        <end position="184"/>
    </location>
</feature>
<feature type="region of interest" description="Disordered" evidence="1">
    <location>
        <begin position="242"/>
        <end position="261"/>
    </location>
</feature>
<gene>
    <name evidence="3" type="ORF">VDBG_05289</name>
</gene>
<dbReference type="OrthoDB" id="5413703at2759"/>
<dbReference type="eggNOG" id="ENOG502S6DG">
    <property type="taxonomic scope" value="Eukaryota"/>
</dbReference>
<dbReference type="InterPro" id="IPR055936">
    <property type="entry name" value="DUF7514"/>
</dbReference>
<dbReference type="KEGG" id="val:VDBG_05289"/>
<dbReference type="PANTHER" id="PTHR39611:SF1">
    <property type="entry name" value="HYDROXYPROLINE-RICH GLYCOPROTEIN DZ-HRGP"/>
    <property type="match status" value="1"/>
</dbReference>
<name>C9SKG2_VERA1</name>
<proteinExistence type="predicted"/>
<keyword evidence="4" id="KW-1185">Reference proteome</keyword>
<organism evidence="4">
    <name type="scientific">Verticillium alfalfae (strain VaMs.102 / ATCC MYA-4576 / FGSC 10136)</name>
    <name type="common">Verticillium wilt of alfalfa</name>
    <name type="synonym">Verticillium albo-atrum</name>
    <dbReference type="NCBI Taxonomy" id="526221"/>
    <lineage>
        <taxon>Eukaryota</taxon>
        <taxon>Fungi</taxon>
        <taxon>Dikarya</taxon>
        <taxon>Ascomycota</taxon>
        <taxon>Pezizomycotina</taxon>
        <taxon>Sordariomycetes</taxon>
        <taxon>Hypocreomycetidae</taxon>
        <taxon>Glomerellales</taxon>
        <taxon>Plectosphaerellaceae</taxon>
        <taxon>Verticillium</taxon>
    </lineage>
</organism>
<feature type="region of interest" description="Disordered" evidence="1">
    <location>
        <begin position="1"/>
        <end position="92"/>
    </location>
</feature>
<dbReference type="GeneID" id="9531155"/>
<sequence length="337" mass="36252">MSSIITSAAGAGAGHRAVGSLVDTTVGRQPPPPPPPQVEDVAEDGDGMRVPGLELSPVSSEASFESDTDDKQGSEVPKTPQTPASPAMSHSSDLDCPYYLSQAVPQAHPTIPGLTRMGFVKWMTINILAYPDQESRRFALLLPDLAPLHVIGPDGAQECLPYTLPRNLFPATHDKKVRRLLDEAMLDCLEDHDVSSPLPAARSYEVTPVIAQGSGSEQGRFWGRANFEASGVSTAQRSFVTLPPPPVGQHSTRAKSPVAADRCSASVPNMDRFADAMNLVRKGDTGIVSRKTSGIETMVRKGEGKRRGKVLFLASQTRRNSYQDGQGRRDAGRRGRF</sequence>
<evidence type="ECO:0000313" key="4">
    <source>
        <dbReference type="Proteomes" id="UP000008698"/>
    </source>
</evidence>
<dbReference type="AlphaFoldDB" id="C9SKG2"/>
<dbReference type="Proteomes" id="UP000008698">
    <property type="component" value="Unassembled WGS sequence"/>
</dbReference>
<feature type="compositionally biased region" description="Polar residues" evidence="1">
    <location>
        <begin position="79"/>
        <end position="91"/>
    </location>
</feature>
<feature type="region of interest" description="Disordered" evidence="1">
    <location>
        <begin position="315"/>
        <end position="337"/>
    </location>
</feature>
<evidence type="ECO:0000313" key="3">
    <source>
        <dbReference type="EMBL" id="EEY19180.1"/>
    </source>
</evidence>
<evidence type="ECO:0000256" key="1">
    <source>
        <dbReference type="SAM" id="MobiDB-lite"/>
    </source>
</evidence>
<dbReference type="RefSeq" id="XP_003004176.1">
    <property type="nucleotide sequence ID" value="XM_003004130.1"/>
</dbReference>
<evidence type="ECO:0000259" key="2">
    <source>
        <dbReference type="Pfam" id="PF24355"/>
    </source>
</evidence>
<dbReference type="PANTHER" id="PTHR39611">
    <property type="entry name" value="HYDROXYPROLINE-RICH GLYCOPROTEIN DZ-HRGP-RELATED"/>
    <property type="match status" value="1"/>
</dbReference>
<reference evidence="4" key="1">
    <citation type="journal article" date="2011" name="PLoS Pathog.">
        <title>Comparative genomics yields insights into niche adaptation of plant vascular wilt pathogens.</title>
        <authorList>
            <person name="Klosterman S.J."/>
            <person name="Subbarao K.V."/>
            <person name="Kang S."/>
            <person name="Veronese P."/>
            <person name="Gold S.E."/>
            <person name="Thomma B.P.H.J."/>
            <person name="Chen Z."/>
            <person name="Henrissat B."/>
            <person name="Lee Y.-H."/>
            <person name="Park J."/>
            <person name="Garcia-Pedrajas M.D."/>
            <person name="Barbara D.J."/>
            <person name="Anchieta A."/>
            <person name="de Jonge R."/>
            <person name="Santhanam P."/>
            <person name="Maruthachalam K."/>
            <person name="Atallah Z."/>
            <person name="Amyotte S.G."/>
            <person name="Paz Z."/>
            <person name="Inderbitzin P."/>
            <person name="Hayes R.J."/>
            <person name="Heiman D.I."/>
            <person name="Young S."/>
            <person name="Zeng Q."/>
            <person name="Engels R."/>
            <person name="Galagan J."/>
            <person name="Cuomo C.A."/>
            <person name="Dobinson K.F."/>
            <person name="Ma L.-J."/>
        </authorList>
    </citation>
    <scope>NUCLEOTIDE SEQUENCE [LARGE SCALE GENOMIC DNA]</scope>
    <source>
        <strain evidence="4">VaMs.102 / ATCC MYA-4576 / FGSC 10136</strain>
    </source>
</reference>
<dbReference type="EMBL" id="DS985219">
    <property type="protein sequence ID" value="EEY19180.1"/>
    <property type="molecule type" value="Genomic_DNA"/>
</dbReference>
<accession>C9SKG2</accession>
<dbReference type="OMA" id="RFWGRAN"/>
<dbReference type="Pfam" id="PF24355">
    <property type="entry name" value="DUF7514"/>
    <property type="match status" value="1"/>
</dbReference>
<feature type="compositionally biased region" description="Basic and acidic residues" evidence="1">
    <location>
        <begin position="326"/>
        <end position="337"/>
    </location>
</feature>
<dbReference type="HOGENOM" id="CLU_824392_0_0_1"/>